<dbReference type="STRING" id="1301915.JH146_0991"/>
<evidence type="ECO:0000259" key="1">
    <source>
        <dbReference type="Pfam" id="PF05239"/>
    </source>
</evidence>
<evidence type="ECO:0000313" key="3">
    <source>
        <dbReference type="Proteomes" id="UP000028781"/>
    </source>
</evidence>
<gene>
    <name evidence="2" type="ORF">JH146_0991</name>
</gene>
<dbReference type="Proteomes" id="UP000028781">
    <property type="component" value="Chromosome"/>
</dbReference>
<dbReference type="SUPFAM" id="SSF50346">
    <property type="entry name" value="PRC-barrel domain"/>
    <property type="match status" value="1"/>
</dbReference>
<dbReference type="PANTHER" id="PTHR38137">
    <property type="entry name" value="PRC-BARREL DOMAIN PROTEIN"/>
    <property type="match status" value="1"/>
</dbReference>
<dbReference type="HOGENOM" id="CLU_170070_0_0_2"/>
<dbReference type="GeneID" id="24891600"/>
<protein>
    <recommendedName>
        <fullName evidence="1">PRC-barrel domain-containing protein</fullName>
    </recommendedName>
</protein>
<feature type="domain" description="PRC-barrel" evidence="1">
    <location>
        <begin position="3"/>
        <end position="81"/>
    </location>
</feature>
<keyword evidence="3" id="KW-1185">Reference proteome</keyword>
<organism evidence="2 3">
    <name type="scientific">Methanocaldococcus bathoardescens</name>
    <dbReference type="NCBI Taxonomy" id="1301915"/>
    <lineage>
        <taxon>Archaea</taxon>
        <taxon>Methanobacteriati</taxon>
        <taxon>Methanobacteriota</taxon>
        <taxon>Methanomada group</taxon>
        <taxon>Methanococci</taxon>
        <taxon>Methanococcales</taxon>
        <taxon>Methanocaldococcaceae</taxon>
        <taxon>Methanocaldococcus</taxon>
    </lineage>
</organism>
<dbReference type="InterPro" id="IPR011033">
    <property type="entry name" value="PRC_barrel-like_sf"/>
</dbReference>
<evidence type="ECO:0000313" key="2">
    <source>
        <dbReference type="EMBL" id="AIJ05834.1"/>
    </source>
</evidence>
<dbReference type="InterPro" id="IPR027275">
    <property type="entry name" value="PRC-brl_dom"/>
</dbReference>
<dbReference type="PANTHER" id="PTHR38137:SF1">
    <property type="entry name" value="PRC-BARREL DOMAIN-CONTAINING PROTEIN"/>
    <property type="match status" value="1"/>
</dbReference>
<accession>A0A076LJT1</accession>
<dbReference type="AlphaFoldDB" id="A0A076LJT1"/>
<dbReference type="Pfam" id="PF05239">
    <property type="entry name" value="PRC"/>
    <property type="match status" value="1"/>
</dbReference>
<dbReference type="Gene3D" id="2.30.30.240">
    <property type="entry name" value="PRC-barrel domain"/>
    <property type="match status" value="1"/>
</dbReference>
<dbReference type="RefSeq" id="WP_048201979.1">
    <property type="nucleotide sequence ID" value="NZ_CP009149.1"/>
</dbReference>
<reference evidence="2 3" key="1">
    <citation type="journal article" date="2015" name="Int. J. Syst. Evol. Microbiol.">
        <title>M ethanocaldococcus bathoardescens sp. nov., a hyperthermophilic methanogen isolated from a volcanically active deep-sea hydrothermal vent.</title>
        <authorList>
            <person name="Stewart L.C."/>
            <person name="Jung J.H."/>
            <person name="Kim Y.T."/>
            <person name="Kwon S.W."/>
            <person name="Park C.S."/>
            <person name="Holden J.F."/>
        </authorList>
    </citation>
    <scope>NUCLEOTIDE SEQUENCE [LARGE SCALE GENOMIC DNA]</scope>
    <source>
        <strain evidence="2 3">JH146</strain>
    </source>
</reference>
<dbReference type="EMBL" id="CP009149">
    <property type="protein sequence ID" value="AIJ05834.1"/>
    <property type="molecule type" value="Genomic_DNA"/>
</dbReference>
<dbReference type="OrthoDB" id="68960at2157"/>
<name>A0A076LJT1_9EURY</name>
<proteinExistence type="predicted"/>
<sequence length="89" mass="9725">MAIRVSDILDKPIYTTTAIYVGKVYDVMLDLNKGVISGLIVSDIQNGCLKEYVTDPTKKVVLPFHLITAIGNIILVKPPADSGYGFLKK</sequence>
<dbReference type="KEGG" id="mjh:JH146_0991"/>